<name>A0ABN6XEU6_9CELL</name>
<feature type="transmembrane region" description="Helical" evidence="10">
    <location>
        <begin position="264"/>
        <end position="283"/>
    </location>
</feature>
<dbReference type="InterPro" id="IPR053153">
    <property type="entry name" value="APC_K+_Transporter"/>
</dbReference>
<dbReference type="Pfam" id="PF05958">
    <property type="entry name" value="tRNA_U5-meth_tr"/>
    <property type="match status" value="1"/>
</dbReference>
<feature type="transmembrane region" description="Helical" evidence="10">
    <location>
        <begin position="376"/>
        <end position="398"/>
    </location>
</feature>
<dbReference type="Gene3D" id="3.40.50.150">
    <property type="entry name" value="Vaccinia Virus protein VP39"/>
    <property type="match status" value="1"/>
</dbReference>
<feature type="active site" description="Nucleophile" evidence="8">
    <location>
        <position position="1119"/>
    </location>
</feature>
<dbReference type="InterPro" id="IPR029063">
    <property type="entry name" value="SAM-dependent_MTases_sf"/>
</dbReference>
<feature type="compositionally biased region" description="Basic and acidic residues" evidence="9">
    <location>
        <begin position="715"/>
        <end position="730"/>
    </location>
</feature>
<keyword evidence="12" id="KW-1185">Reference proteome</keyword>
<feature type="binding site" evidence="8">
    <location>
        <position position="1021"/>
    </location>
    <ligand>
        <name>S-adenosyl-L-methionine</name>
        <dbReference type="ChEBI" id="CHEBI:59789"/>
    </ligand>
</feature>
<protein>
    <submittedName>
        <fullName evidence="11">Uncharacterized protein</fullName>
    </submittedName>
</protein>
<comment type="similarity">
    <text evidence="8">Belongs to the class I-like SAM-binding methyltransferase superfamily. RNA M5U methyltransferase family.</text>
</comment>
<evidence type="ECO:0000256" key="9">
    <source>
        <dbReference type="SAM" id="MobiDB-lite"/>
    </source>
</evidence>
<feature type="binding site" evidence="8">
    <location>
        <position position="992"/>
    </location>
    <ligand>
        <name>S-adenosyl-L-methionine</name>
        <dbReference type="ChEBI" id="CHEBI:59789"/>
    </ligand>
</feature>
<dbReference type="InterPro" id="IPR030391">
    <property type="entry name" value="MeTrfase_TrmA_CS"/>
</dbReference>
<feature type="binding site" evidence="8">
    <location>
        <position position="1045"/>
    </location>
    <ligand>
        <name>S-adenosyl-L-methionine</name>
        <dbReference type="ChEBI" id="CHEBI:59789"/>
    </ligand>
</feature>
<evidence type="ECO:0000256" key="10">
    <source>
        <dbReference type="SAM" id="Phobius"/>
    </source>
</evidence>
<dbReference type="InterPro" id="IPR010280">
    <property type="entry name" value="U5_MeTrfase_fam"/>
</dbReference>
<evidence type="ECO:0000256" key="1">
    <source>
        <dbReference type="ARBA" id="ARBA00004141"/>
    </source>
</evidence>
<keyword evidence="3 8" id="KW-0808">Transferase</keyword>
<organism evidence="11 12">
    <name type="scientific">Paraoerskovia sediminicola</name>
    <dbReference type="NCBI Taxonomy" id="1138587"/>
    <lineage>
        <taxon>Bacteria</taxon>
        <taxon>Bacillati</taxon>
        <taxon>Actinomycetota</taxon>
        <taxon>Actinomycetes</taxon>
        <taxon>Micrococcales</taxon>
        <taxon>Cellulomonadaceae</taxon>
        <taxon>Paraoerskovia</taxon>
    </lineage>
</organism>
<feature type="transmembrane region" description="Helical" evidence="10">
    <location>
        <begin position="223"/>
        <end position="243"/>
    </location>
</feature>
<dbReference type="EMBL" id="AP027729">
    <property type="protein sequence ID" value="BDZ43379.1"/>
    <property type="molecule type" value="Genomic_DNA"/>
</dbReference>
<feature type="region of interest" description="Disordered" evidence="9">
    <location>
        <begin position="649"/>
        <end position="787"/>
    </location>
</feature>
<evidence type="ECO:0000256" key="2">
    <source>
        <dbReference type="ARBA" id="ARBA00022603"/>
    </source>
</evidence>
<keyword evidence="7 10" id="KW-0472">Membrane</keyword>
<feature type="transmembrane region" description="Helical" evidence="10">
    <location>
        <begin position="173"/>
        <end position="196"/>
    </location>
</feature>
<sequence length="1161" mass="123591">MSDIADSAKRLLLGRPMRSDNLGHTLLPKRTALPVFASDALSSVAYAPDEILLTLSLAGLSAVMVSPWVGLVVVVVLLTVVTSYRQNVRAYPSGGGDYEVATVNLGPNAGVGVASALLVDYVLTVAVSISSGAQYAASAIPLLRGHETLVAVLVVTFLMVVNLRGVRESGRFFAIPVYLFMFAIGATALVGFFRYLGGNLGESESAGFQLIAEPGFDEGLTGIAGAFLIARAFASGCAALTGVEAISNGVPAFKKPKSRNAATTLGLLGLISATMLMSILFLAQATGVHYAEDPHLQLTDDGQPLPVDYVQHPVISQLSETVFDGFSPAFFFVSAITGVILVLAANTAFNGFPVLGSILAKDGYLPRQLQNRGDRLAFSNGIVTLALGAIVLIVAFDAQVTRLIQLYIVGVFVSFTLSQLGMVKHWNRALRTAVDPHERSRMKRSRVVNAFGLAMTGTVLVIVLVTKFTHGAWIAILAMIGVFVIMQAIHRHYDSVRDELALGDDVGGARALPSRVHAIVLVSRLHKPTMRALAYARASRPSVLEGVTVGIDRADVEELTAQWDALDIPVPLRVLDSPFREIARPTLAYVRSIRRESPRDLVVVYIPEYVVGHWWEQLLHNQSALRLKGRLLFTPGVVVASVPWQLSSSVTSDADPDGLGSRGPSSGPRRPADGRPAASRPCRVAQADAAAKSTGARQGYWSHAHRRDRAHRPHGHPERDRPRHAGERAGGRAGGAGRRRPGGRAGDRAGRPRRPLRRPPRGACRVRAPHAARRAGPGPAHRRRTGGEVLACGRRRCARGVARPCGLGLARRGSRRGRRGELAHVALDAQRRWKASVVREQLVRLGGQDDVDGGVADVTVEPAPGDDARGGLGYRTRIELVADDAGRAGMRRHRSHDVVALRDMPLASEQVAALAAAEGVFARTWRPGTVLDLVAPAPRDDAPEPVPMLLVDGVPWRGGPDKRPNARRSVTEHVAAGGRTHAYRVAAQGFWQVHREAPGLLAGAVLDAAGDLDGATVLDLYSGAGLFTSPLAHAVGESGRVVAIEGDEGAVRNARRNAHGLDRVELHHGSVASVLARGEHAASSGADVVVLDPPRAGAGKKVVAGIAALAPRRVVYVACDPAALARDVKYFGARGYGLASVRAFDLFPMTHHVECVAVLER</sequence>
<dbReference type="PANTHER" id="PTHR47704:SF1">
    <property type="entry name" value="POTASSIUM TRANSPORTER KIMA"/>
    <property type="match status" value="1"/>
</dbReference>
<dbReference type="Proteomes" id="UP001321475">
    <property type="component" value="Chromosome"/>
</dbReference>
<dbReference type="Gene3D" id="1.20.1740.10">
    <property type="entry name" value="Amino acid/polyamine transporter I"/>
    <property type="match status" value="1"/>
</dbReference>
<gene>
    <name evidence="11" type="ORF">GCM10025865_26780</name>
</gene>
<dbReference type="PANTHER" id="PTHR47704">
    <property type="entry name" value="POTASSIUM TRANSPORTER KIMA"/>
    <property type="match status" value="1"/>
</dbReference>
<dbReference type="Pfam" id="PF13520">
    <property type="entry name" value="AA_permease_2"/>
    <property type="match status" value="1"/>
</dbReference>
<feature type="compositionally biased region" description="Basic residues" evidence="9">
    <location>
        <begin position="703"/>
        <end position="714"/>
    </location>
</feature>
<keyword evidence="5 10" id="KW-0812">Transmembrane</keyword>
<comment type="subcellular location">
    <subcellularLocation>
        <location evidence="1">Membrane</location>
        <topology evidence="1">Multi-pass membrane protein</topology>
    </subcellularLocation>
</comment>
<evidence type="ECO:0000256" key="4">
    <source>
        <dbReference type="ARBA" id="ARBA00022691"/>
    </source>
</evidence>
<feature type="transmembrane region" description="Helical" evidence="10">
    <location>
        <begin position="329"/>
        <end position="355"/>
    </location>
</feature>
<dbReference type="Pfam" id="PF01135">
    <property type="entry name" value="PCMT"/>
    <property type="match status" value="1"/>
</dbReference>
<evidence type="ECO:0000313" key="12">
    <source>
        <dbReference type="Proteomes" id="UP001321475"/>
    </source>
</evidence>
<keyword evidence="4 8" id="KW-0949">S-adenosyl-L-methionine</keyword>
<accession>A0ABN6XEU6</accession>
<dbReference type="SUPFAM" id="SSF53335">
    <property type="entry name" value="S-adenosyl-L-methionine-dependent methyltransferases"/>
    <property type="match status" value="1"/>
</dbReference>
<feature type="transmembrane region" description="Helical" evidence="10">
    <location>
        <begin position="51"/>
        <end position="84"/>
    </location>
</feature>
<proteinExistence type="inferred from homology"/>
<feature type="transmembrane region" description="Helical" evidence="10">
    <location>
        <begin position="105"/>
        <end position="129"/>
    </location>
</feature>
<dbReference type="PROSITE" id="PS51687">
    <property type="entry name" value="SAM_MT_RNA_M5U"/>
    <property type="match status" value="1"/>
</dbReference>
<dbReference type="CDD" id="cd02440">
    <property type="entry name" value="AdoMet_MTases"/>
    <property type="match status" value="1"/>
</dbReference>
<evidence type="ECO:0000313" key="11">
    <source>
        <dbReference type="EMBL" id="BDZ43379.1"/>
    </source>
</evidence>
<dbReference type="InterPro" id="IPR002293">
    <property type="entry name" value="AA/rel_permease1"/>
</dbReference>
<feature type="transmembrane region" description="Helical" evidence="10">
    <location>
        <begin position="447"/>
        <end position="465"/>
    </location>
</feature>
<evidence type="ECO:0000256" key="3">
    <source>
        <dbReference type="ARBA" id="ARBA00022679"/>
    </source>
</evidence>
<keyword evidence="2 8" id="KW-0489">Methyltransferase</keyword>
<feature type="transmembrane region" description="Helical" evidence="10">
    <location>
        <begin position="404"/>
        <end position="426"/>
    </location>
</feature>
<feature type="compositionally biased region" description="Basic residues" evidence="9">
    <location>
        <begin position="751"/>
        <end position="760"/>
    </location>
</feature>
<feature type="transmembrane region" description="Helical" evidence="10">
    <location>
        <begin position="149"/>
        <end position="166"/>
    </location>
</feature>
<feature type="compositionally biased region" description="Low complexity" evidence="9">
    <location>
        <begin position="657"/>
        <end position="681"/>
    </location>
</feature>
<dbReference type="PROSITE" id="PS01231">
    <property type="entry name" value="TRMA_2"/>
    <property type="match status" value="1"/>
</dbReference>
<feature type="binding site" evidence="8">
    <location>
        <position position="1092"/>
    </location>
    <ligand>
        <name>S-adenosyl-L-methionine</name>
        <dbReference type="ChEBI" id="CHEBI:59789"/>
    </ligand>
</feature>
<evidence type="ECO:0000256" key="5">
    <source>
        <dbReference type="ARBA" id="ARBA00022692"/>
    </source>
</evidence>
<evidence type="ECO:0000256" key="8">
    <source>
        <dbReference type="PROSITE-ProRule" id="PRU01024"/>
    </source>
</evidence>
<evidence type="ECO:0000256" key="6">
    <source>
        <dbReference type="ARBA" id="ARBA00022989"/>
    </source>
</evidence>
<evidence type="ECO:0000256" key="7">
    <source>
        <dbReference type="ARBA" id="ARBA00023136"/>
    </source>
</evidence>
<keyword evidence="6 10" id="KW-1133">Transmembrane helix</keyword>
<reference evidence="12" key="1">
    <citation type="journal article" date="2019" name="Int. J. Syst. Evol. Microbiol.">
        <title>The Global Catalogue of Microorganisms (GCM) 10K type strain sequencing project: providing services to taxonomists for standard genome sequencing and annotation.</title>
        <authorList>
            <consortium name="The Broad Institute Genomics Platform"/>
            <consortium name="The Broad Institute Genome Sequencing Center for Infectious Disease"/>
            <person name="Wu L."/>
            <person name="Ma J."/>
        </authorList>
    </citation>
    <scope>NUCLEOTIDE SEQUENCE [LARGE SCALE GENOMIC DNA]</scope>
    <source>
        <strain evidence="12">NBRC 108565</strain>
    </source>
</reference>